<evidence type="ECO:0000313" key="1">
    <source>
        <dbReference type="EMBL" id="KIM86952.1"/>
    </source>
</evidence>
<sequence length="242" mass="27503">MLAIIANPQQLHRGALPKVPLEGHRVVALYLTRMLTQSDIMMQEPNVFTWYDFHIRLVDVRVLIYHFVFVNTRRGIFTALPDYSRNLPSQQRVTKGRGIMNSRSFSYWIITANGLISACSNFGSAVHVLDTTNLRIRISAPGRTSVEGGKVNNRTSSNLISSKREFDIFYPNHHFRYLLCASNPFFLQRGRDIVYVHLSKSKELNHPSVRSHSIGTEMAGCVQQLRSPLDEKKSARCVGIVT</sequence>
<dbReference type="EMBL" id="KN832980">
    <property type="protein sequence ID" value="KIM86952.1"/>
    <property type="molecule type" value="Genomic_DNA"/>
</dbReference>
<accession>A0A0C3CB69</accession>
<name>A0A0C3CB69_PILCF</name>
<dbReference type="HOGENOM" id="CLU_1147548_0_0_1"/>
<dbReference type="Proteomes" id="UP000054166">
    <property type="component" value="Unassembled WGS sequence"/>
</dbReference>
<evidence type="ECO:0000313" key="2">
    <source>
        <dbReference type="Proteomes" id="UP000054166"/>
    </source>
</evidence>
<reference evidence="2" key="2">
    <citation type="submission" date="2015-01" db="EMBL/GenBank/DDBJ databases">
        <title>Evolutionary Origins and Diversification of the Mycorrhizal Mutualists.</title>
        <authorList>
            <consortium name="DOE Joint Genome Institute"/>
            <consortium name="Mycorrhizal Genomics Consortium"/>
            <person name="Kohler A."/>
            <person name="Kuo A."/>
            <person name="Nagy L.G."/>
            <person name="Floudas D."/>
            <person name="Copeland A."/>
            <person name="Barry K.W."/>
            <person name="Cichocki N."/>
            <person name="Veneault-Fourrey C."/>
            <person name="LaButti K."/>
            <person name="Lindquist E.A."/>
            <person name="Lipzen A."/>
            <person name="Lundell T."/>
            <person name="Morin E."/>
            <person name="Murat C."/>
            <person name="Riley R."/>
            <person name="Ohm R."/>
            <person name="Sun H."/>
            <person name="Tunlid A."/>
            <person name="Henrissat B."/>
            <person name="Grigoriev I.V."/>
            <person name="Hibbett D.S."/>
            <person name="Martin F."/>
        </authorList>
    </citation>
    <scope>NUCLEOTIDE SEQUENCE [LARGE SCALE GENOMIC DNA]</scope>
    <source>
        <strain evidence="2">F 1598</strain>
    </source>
</reference>
<protein>
    <submittedName>
        <fullName evidence="1">Uncharacterized protein</fullName>
    </submittedName>
</protein>
<keyword evidence="2" id="KW-1185">Reference proteome</keyword>
<organism evidence="1 2">
    <name type="scientific">Piloderma croceum (strain F 1598)</name>
    <dbReference type="NCBI Taxonomy" id="765440"/>
    <lineage>
        <taxon>Eukaryota</taxon>
        <taxon>Fungi</taxon>
        <taxon>Dikarya</taxon>
        <taxon>Basidiomycota</taxon>
        <taxon>Agaricomycotina</taxon>
        <taxon>Agaricomycetes</taxon>
        <taxon>Agaricomycetidae</taxon>
        <taxon>Atheliales</taxon>
        <taxon>Atheliaceae</taxon>
        <taxon>Piloderma</taxon>
    </lineage>
</organism>
<dbReference type="AlphaFoldDB" id="A0A0C3CB69"/>
<dbReference type="InParanoid" id="A0A0C3CB69"/>
<reference evidence="1 2" key="1">
    <citation type="submission" date="2014-04" db="EMBL/GenBank/DDBJ databases">
        <authorList>
            <consortium name="DOE Joint Genome Institute"/>
            <person name="Kuo A."/>
            <person name="Tarkka M."/>
            <person name="Buscot F."/>
            <person name="Kohler A."/>
            <person name="Nagy L.G."/>
            <person name="Floudas D."/>
            <person name="Copeland A."/>
            <person name="Barry K.W."/>
            <person name="Cichocki N."/>
            <person name="Veneault-Fourrey C."/>
            <person name="LaButti K."/>
            <person name="Lindquist E.A."/>
            <person name="Lipzen A."/>
            <person name="Lundell T."/>
            <person name="Morin E."/>
            <person name="Murat C."/>
            <person name="Sun H."/>
            <person name="Tunlid A."/>
            <person name="Henrissat B."/>
            <person name="Grigoriev I.V."/>
            <person name="Hibbett D.S."/>
            <person name="Martin F."/>
            <person name="Nordberg H.P."/>
            <person name="Cantor M.N."/>
            <person name="Hua S.X."/>
        </authorList>
    </citation>
    <scope>NUCLEOTIDE SEQUENCE [LARGE SCALE GENOMIC DNA]</scope>
    <source>
        <strain evidence="1 2">F 1598</strain>
    </source>
</reference>
<proteinExistence type="predicted"/>
<gene>
    <name evidence="1" type="ORF">PILCRDRAFT_293142</name>
</gene>